<comment type="caution">
    <text evidence="2">The sequence shown here is derived from an EMBL/GenBank/DDBJ whole genome shotgun (WGS) entry which is preliminary data.</text>
</comment>
<evidence type="ECO:0000313" key="2">
    <source>
        <dbReference type="EMBL" id="PVU95227.1"/>
    </source>
</evidence>
<gene>
    <name evidence="2" type="ORF">BB561_001960</name>
</gene>
<organism evidence="2 3">
    <name type="scientific">Smittium simulii</name>
    <dbReference type="NCBI Taxonomy" id="133385"/>
    <lineage>
        <taxon>Eukaryota</taxon>
        <taxon>Fungi</taxon>
        <taxon>Fungi incertae sedis</taxon>
        <taxon>Zoopagomycota</taxon>
        <taxon>Kickxellomycotina</taxon>
        <taxon>Harpellomycetes</taxon>
        <taxon>Harpellales</taxon>
        <taxon>Legeriomycetaceae</taxon>
        <taxon>Smittium</taxon>
    </lineage>
</organism>
<keyword evidence="3" id="KW-1185">Reference proteome</keyword>
<dbReference type="OrthoDB" id="2420260at2759"/>
<feature type="compositionally biased region" description="Polar residues" evidence="1">
    <location>
        <begin position="327"/>
        <end position="338"/>
    </location>
</feature>
<reference evidence="2 3" key="1">
    <citation type="journal article" date="2018" name="MBio">
        <title>Comparative Genomics Reveals the Core Gene Toolbox for the Fungus-Insect Symbiosis.</title>
        <authorList>
            <person name="Wang Y."/>
            <person name="Stata M."/>
            <person name="Wang W."/>
            <person name="Stajich J.E."/>
            <person name="White M.M."/>
            <person name="Moncalvo J.M."/>
        </authorList>
    </citation>
    <scope>NUCLEOTIDE SEQUENCE [LARGE SCALE GENOMIC DNA]</scope>
    <source>
        <strain evidence="2 3">SWE-8-4</strain>
    </source>
</reference>
<proteinExistence type="predicted"/>
<evidence type="ECO:0000313" key="3">
    <source>
        <dbReference type="Proteomes" id="UP000245383"/>
    </source>
</evidence>
<name>A0A2T9YSB5_9FUNG</name>
<protein>
    <submittedName>
        <fullName evidence="2">Uncharacterized protein</fullName>
    </submittedName>
</protein>
<accession>A0A2T9YSB5</accession>
<feature type="compositionally biased region" description="Polar residues" evidence="1">
    <location>
        <begin position="378"/>
        <end position="401"/>
    </location>
</feature>
<feature type="region of interest" description="Disordered" evidence="1">
    <location>
        <begin position="146"/>
        <end position="195"/>
    </location>
</feature>
<sequence>MFSSVVPTPSKNKLDFLKRTPAPNPDRKKKSFGDSFSSLFLLQERLSTHVSKEHADLSCQDVKLEVHSCPKNLSKGTKTVDTSAAFVKKSVKENDEKTKSNYCKQRELQALDIKTEGFKNTSTPQHDLQKKVPNSSKVLLESPNLFTNEPKPNISASNCEPAFPKQKSNIMKSTESNEPRKKTTGENFDSDSSSDTSMGVFNLSNSFVEFNSSLSKNLNNKHHYENNTSNSGTLKFTVEQDQKESSSSSKLQKKALFVCISSDEETCIYNKPTKQIIATKITNADVDFIDQNELSPLEDFVDIRNDPNNKIYLEQFQRTPKKRAISAKNNSTLSTNPTSKKSYYKKSSNFQNGKKFFRGKNNKKANYTKTRKAKGGNPTYNNNSMGLGPDMNSTNSGTENRTRMSLTYNKSKKMGAVIEEGKRTGLFDISAKVELPAYNFYKVQPYLDAANEMQWEGVGSKKYN</sequence>
<feature type="compositionally biased region" description="Basic and acidic residues" evidence="1">
    <location>
        <begin position="175"/>
        <end position="184"/>
    </location>
</feature>
<dbReference type="Proteomes" id="UP000245383">
    <property type="component" value="Unassembled WGS sequence"/>
</dbReference>
<feature type="compositionally biased region" description="Polar residues" evidence="1">
    <location>
        <begin position="1"/>
        <end position="11"/>
    </location>
</feature>
<dbReference type="AlphaFoldDB" id="A0A2T9YSB5"/>
<feature type="region of interest" description="Disordered" evidence="1">
    <location>
        <begin position="323"/>
        <end position="345"/>
    </location>
</feature>
<feature type="region of interest" description="Disordered" evidence="1">
    <location>
        <begin position="369"/>
        <end position="401"/>
    </location>
</feature>
<feature type="region of interest" description="Disordered" evidence="1">
    <location>
        <begin position="1"/>
        <end position="32"/>
    </location>
</feature>
<feature type="compositionally biased region" description="Polar residues" evidence="1">
    <location>
        <begin position="185"/>
        <end position="195"/>
    </location>
</feature>
<dbReference type="EMBL" id="MBFR01000061">
    <property type="protein sequence ID" value="PVU95227.1"/>
    <property type="molecule type" value="Genomic_DNA"/>
</dbReference>
<evidence type="ECO:0000256" key="1">
    <source>
        <dbReference type="SAM" id="MobiDB-lite"/>
    </source>
</evidence>